<dbReference type="AlphaFoldDB" id="A0A9R0JZW7"/>
<reference evidence="4" key="1">
    <citation type="journal article" date="2021" name="Nat. Commun.">
        <title>Genomic analyses provide insights into spinach domestication and the genetic basis of agronomic traits.</title>
        <authorList>
            <person name="Cai X."/>
            <person name="Sun X."/>
            <person name="Xu C."/>
            <person name="Sun H."/>
            <person name="Wang X."/>
            <person name="Ge C."/>
            <person name="Zhang Z."/>
            <person name="Wang Q."/>
            <person name="Fei Z."/>
            <person name="Jiao C."/>
            <person name="Wang Q."/>
        </authorList>
    </citation>
    <scope>NUCLEOTIDE SEQUENCE [LARGE SCALE GENOMIC DNA]</scope>
    <source>
        <strain evidence="4">cv. Varoflay</strain>
    </source>
</reference>
<evidence type="ECO:0000256" key="2">
    <source>
        <dbReference type="SAM" id="MobiDB-lite"/>
    </source>
</evidence>
<keyword evidence="1" id="KW-0863">Zinc-finger</keyword>
<dbReference type="RefSeq" id="XP_021853300.1">
    <property type="nucleotide sequence ID" value="XM_021997608.2"/>
</dbReference>
<sequence>MASHDQREDDYEGFICLPQLQKDNSLEALPADNSGTGGSIPFPFLPLPFSPVPPSNMYEYQHHFPSAAVNDLNIATNVDECPTDIPIDQDVFVIDDIPFLDQGFSFPSAGMDTASSGSQTPNNMMTSYHGMRRLPRFKNAVGGFDRNSITANNGGVGNFHTSVLDAKSQNNGRKPTGNFRNLTNVGDNAAKVEQNMVPRLYDSQVRVNSSQPNRLDSLDGRFLSLGNQSNVASNVKLNAHVGQSSHVIETSLSPQGRLTNNSFNNNVWDSLAGIQNNVGGLVAPWDFEGSLTFTGDDCLQVMTSGDGTSPISNLHGGKVNTHHYIPTPSCRTSESGFETDSRIYSDDPTDCYGANPHMLSNSSSLNQGLPRFVKRRMQGVPFSSSVLRSNHQISADPLQNSHLSTDFMLPLGIGDSDSNKSGQNYPLHIGPGWRYTGQTAGTTVKNELPQASTSTSSSRESLKRNLDFPPRASIHDQRRKVMPQISVPQFSPGLLQNALGKISSGHSMPASTASTNFSIIPSAAVKDFSAGGCSGSTSFSPVTKAINTSHAAWISQHPTASAAAFVSPTHISAVRSASGGIAGSPGSLAKTSTDHVVTAENPTFASPPTASGRTIVNRSGSARIPVPATYSKRVAAAAALSSTHNPASATALRKALLLHNSSNMTRPSLSEWRKSLPALAALVKAAPGFRASQVPSSMHHIKFQGFDIPPTVGFKCMLCKRDLSFAPEGPVVQPPIPPAVAVLPCGHTFHVHCLVIITPDDQSEDPPCIPCAMGEE</sequence>
<evidence type="ECO:0000313" key="5">
    <source>
        <dbReference type="RefSeq" id="XP_021853300.1"/>
    </source>
</evidence>
<dbReference type="PANTHER" id="PTHR31150">
    <property type="entry name" value="EXPRESSED PROTEIN"/>
    <property type="match status" value="1"/>
</dbReference>
<accession>A0A9R0JZW7</accession>
<feature type="domain" description="RING-type" evidence="3">
    <location>
        <begin position="716"/>
        <end position="771"/>
    </location>
</feature>
<dbReference type="InterPro" id="IPR001841">
    <property type="entry name" value="Znf_RING"/>
</dbReference>
<evidence type="ECO:0000259" key="3">
    <source>
        <dbReference type="PROSITE" id="PS50089"/>
    </source>
</evidence>
<dbReference type="OrthoDB" id="1887047at2759"/>
<reference evidence="5" key="2">
    <citation type="submission" date="2025-08" db="UniProtKB">
        <authorList>
            <consortium name="RefSeq"/>
        </authorList>
    </citation>
    <scope>IDENTIFICATION</scope>
    <source>
        <tissue evidence="5">Leaf</tissue>
    </source>
</reference>
<keyword evidence="4" id="KW-1185">Reference proteome</keyword>
<gene>
    <name evidence="5" type="primary">LOC110792786</name>
</gene>
<dbReference type="KEGG" id="soe:110792786"/>
<dbReference type="PROSITE" id="PS50089">
    <property type="entry name" value="ZF_RING_2"/>
    <property type="match status" value="1"/>
</dbReference>
<dbReference type="GeneID" id="110792786"/>
<keyword evidence="1" id="KW-0479">Metal-binding</keyword>
<dbReference type="PANTHER" id="PTHR31150:SF19">
    <property type="entry name" value="RING-TYPE DOMAIN-CONTAINING PROTEIN"/>
    <property type="match status" value="1"/>
</dbReference>
<dbReference type="Proteomes" id="UP000813463">
    <property type="component" value="Chromosome 2"/>
</dbReference>
<protein>
    <recommendedName>
        <fullName evidence="3">RING-type domain-containing protein</fullName>
    </recommendedName>
</protein>
<proteinExistence type="predicted"/>
<organism evidence="4 5">
    <name type="scientific">Spinacia oleracea</name>
    <name type="common">Spinach</name>
    <dbReference type="NCBI Taxonomy" id="3562"/>
    <lineage>
        <taxon>Eukaryota</taxon>
        <taxon>Viridiplantae</taxon>
        <taxon>Streptophyta</taxon>
        <taxon>Embryophyta</taxon>
        <taxon>Tracheophyta</taxon>
        <taxon>Spermatophyta</taxon>
        <taxon>Magnoliopsida</taxon>
        <taxon>eudicotyledons</taxon>
        <taxon>Gunneridae</taxon>
        <taxon>Pentapetalae</taxon>
        <taxon>Caryophyllales</taxon>
        <taxon>Chenopodiaceae</taxon>
        <taxon>Chenopodioideae</taxon>
        <taxon>Anserineae</taxon>
        <taxon>Spinacia</taxon>
    </lineage>
</organism>
<name>A0A9R0JZW7_SPIOL</name>
<keyword evidence="1" id="KW-0862">Zinc</keyword>
<feature type="region of interest" description="Disordered" evidence="2">
    <location>
        <begin position="445"/>
        <end position="464"/>
    </location>
</feature>
<evidence type="ECO:0000313" key="4">
    <source>
        <dbReference type="Proteomes" id="UP000813463"/>
    </source>
</evidence>
<dbReference type="GO" id="GO:0008270">
    <property type="term" value="F:zinc ion binding"/>
    <property type="evidence" value="ECO:0007669"/>
    <property type="project" value="UniProtKB-KW"/>
</dbReference>
<evidence type="ECO:0000256" key="1">
    <source>
        <dbReference type="PROSITE-ProRule" id="PRU00175"/>
    </source>
</evidence>
<dbReference type="SUPFAM" id="SSF57850">
    <property type="entry name" value="RING/U-box"/>
    <property type="match status" value="1"/>
</dbReference>